<reference evidence="3 4" key="1">
    <citation type="submission" date="2021-03" db="EMBL/GenBank/DDBJ databases">
        <title>Sequencing the genomes of 1000 actinobacteria strains.</title>
        <authorList>
            <person name="Klenk H.-P."/>
        </authorList>
    </citation>
    <scope>NUCLEOTIDE SEQUENCE [LARGE SCALE GENOMIC DNA]</scope>
    <source>
        <strain evidence="3 4">DSM 44580</strain>
    </source>
</reference>
<dbReference type="PRINTS" id="PR00469">
    <property type="entry name" value="PNDRDTASEII"/>
</dbReference>
<dbReference type="Proteomes" id="UP001519363">
    <property type="component" value="Unassembled WGS sequence"/>
</dbReference>
<evidence type="ECO:0000259" key="2">
    <source>
        <dbReference type="Pfam" id="PF07992"/>
    </source>
</evidence>
<gene>
    <name evidence="3" type="ORF">JOF53_006981</name>
</gene>
<dbReference type="PANTHER" id="PTHR42949">
    <property type="entry name" value="ANAEROBIC GLYCEROL-3-PHOSPHATE DEHYDROGENASE SUBUNIT B"/>
    <property type="match status" value="1"/>
</dbReference>
<dbReference type="Gene3D" id="3.50.50.60">
    <property type="entry name" value="FAD/NAD(P)-binding domain"/>
    <property type="match status" value="2"/>
</dbReference>
<keyword evidence="1" id="KW-0560">Oxidoreductase</keyword>
<dbReference type="InterPro" id="IPR023753">
    <property type="entry name" value="FAD/NAD-binding_dom"/>
</dbReference>
<organism evidence="3 4">
    <name type="scientific">Crossiella equi</name>
    <dbReference type="NCBI Taxonomy" id="130796"/>
    <lineage>
        <taxon>Bacteria</taxon>
        <taxon>Bacillati</taxon>
        <taxon>Actinomycetota</taxon>
        <taxon>Actinomycetes</taxon>
        <taxon>Pseudonocardiales</taxon>
        <taxon>Pseudonocardiaceae</taxon>
        <taxon>Crossiella</taxon>
    </lineage>
</organism>
<keyword evidence="4" id="KW-1185">Reference proteome</keyword>
<comment type="caution">
    <text evidence="3">The sequence shown here is derived from an EMBL/GenBank/DDBJ whole genome shotgun (WGS) entry which is preliminary data.</text>
</comment>
<proteinExistence type="predicted"/>
<dbReference type="SUPFAM" id="SSF51905">
    <property type="entry name" value="FAD/NAD(P)-binding domain"/>
    <property type="match status" value="1"/>
</dbReference>
<sequence length="350" mass="36556">MSTVEGSAVVLATGAYDRVLPVPGWDLPGVYSAGAGQAMAKGQGVAVGKRVVVAGTGPFLLPVACSLLDFGAEVVGVMEASGVREQVGWWRDPVGVVGKVGELGRYVTRLAYSRVEMQMRAAVVAVHGDRRVEAVTVARLRPDWTVVPGSGRVVDVDAVCLGFGFTAQLELAVSAGCRVEDGAVVVDGAQRTSVPRVFAAGELTGVAGAWAAVAEGTVAGYTAAADCVDSQVVPPTPALKRAAAGRRFGRVLRSVYRVKKGWHGWVSDDTVLCRCEEIRWADLRDQLAQGVLGTRALRLNSRAGLGLCQGRVCGRNVADLTGLPDSANRPIALPVRLSDLATADLPKEST</sequence>
<dbReference type="PRINTS" id="PR00368">
    <property type="entry name" value="FADPNR"/>
</dbReference>
<accession>A0ABS5ANF1</accession>
<dbReference type="Gene3D" id="1.10.10.1100">
    <property type="entry name" value="BFD-like [2Fe-2S]-binding domain"/>
    <property type="match status" value="1"/>
</dbReference>
<protein>
    <submittedName>
        <fullName evidence="3">Thioredoxin reductase</fullName>
    </submittedName>
</protein>
<name>A0ABS5ANF1_9PSEU</name>
<dbReference type="InterPro" id="IPR051691">
    <property type="entry name" value="Metab_Enz_Cyan_OpOx_G3PDH"/>
</dbReference>
<dbReference type="EMBL" id="JAGIOO010000001">
    <property type="protein sequence ID" value="MBP2478109.1"/>
    <property type="molecule type" value="Genomic_DNA"/>
</dbReference>
<feature type="domain" description="FAD/NAD(P)-binding" evidence="2">
    <location>
        <begin position="3"/>
        <end position="216"/>
    </location>
</feature>
<dbReference type="InterPro" id="IPR036188">
    <property type="entry name" value="FAD/NAD-bd_sf"/>
</dbReference>
<evidence type="ECO:0000313" key="4">
    <source>
        <dbReference type="Proteomes" id="UP001519363"/>
    </source>
</evidence>
<dbReference type="Pfam" id="PF07992">
    <property type="entry name" value="Pyr_redox_2"/>
    <property type="match status" value="1"/>
</dbReference>
<dbReference type="PANTHER" id="PTHR42949:SF3">
    <property type="entry name" value="ANAEROBIC GLYCEROL-3-PHOSPHATE DEHYDROGENASE SUBUNIT B"/>
    <property type="match status" value="1"/>
</dbReference>
<evidence type="ECO:0000256" key="1">
    <source>
        <dbReference type="ARBA" id="ARBA00023002"/>
    </source>
</evidence>
<evidence type="ECO:0000313" key="3">
    <source>
        <dbReference type="EMBL" id="MBP2478109.1"/>
    </source>
</evidence>
<dbReference type="InterPro" id="IPR041854">
    <property type="entry name" value="BFD-like_2Fe2S-bd_dom_sf"/>
</dbReference>